<dbReference type="Gene3D" id="3.40.50.1820">
    <property type="entry name" value="alpha/beta hydrolase"/>
    <property type="match status" value="1"/>
</dbReference>
<evidence type="ECO:0000256" key="4">
    <source>
        <dbReference type="SAM" id="SignalP"/>
    </source>
</evidence>
<feature type="chain" id="PRO_5009943311" evidence="4">
    <location>
        <begin position="22"/>
        <end position="333"/>
    </location>
</feature>
<dbReference type="STRING" id="619304.SAMN05421760_10428"/>
<dbReference type="RefSeq" id="WP_082400189.1">
    <property type="nucleotide sequence ID" value="NZ_FTOE01000004.1"/>
</dbReference>
<reference evidence="6" key="1">
    <citation type="submission" date="2017-01" db="EMBL/GenBank/DDBJ databases">
        <authorList>
            <person name="Varghese N."/>
            <person name="Submissions S."/>
        </authorList>
    </citation>
    <scope>NUCLEOTIDE SEQUENCE [LARGE SCALE GENOMIC DNA]</scope>
    <source>
        <strain evidence="6">DSM 22306</strain>
    </source>
</reference>
<keyword evidence="1 5" id="KW-0378">Hydrolase</keyword>
<keyword evidence="2" id="KW-0442">Lipid degradation</keyword>
<dbReference type="OrthoDB" id="192696at2"/>
<evidence type="ECO:0000256" key="1">
    <source>
        <dbReference type="ARBA" id="ARBA00022801"/>
    </source>
</evidence>
<dbReference type="GO" id="GO:0003847">
    <property type="term" value="F:1-alkyl-2-acetylglycerophosphocholine esterase activity"/>
    <property type="evidence" value="ECO:0007669"/>
    <property type="project" value="TreeGrafter"/>
</dbReference>
<dbReference type="InterPro" id="IPR016986">
    <property type="entry name" value="UCP031982_abhydr"/>
</dbReference>
<protein>
    <submittedName>
        <fullName evidence="5">Predicted dienelactone hydrolase</fullName>
    </submittedName>
</protein>
<gene>
    <name evidence="5" type="ORF">SAMN05421760_10428</name>
</gene>
<dbReference type="EMBL" id="FTOE01000004">
    <property type="protein sequence ID" value="SIS73169.1"/>
    <property type="molecule type" value="Genomic_DNA"/>
</dbReference>
<dbReference type="Pfam" id="PF07224">
    <property type="entry name" value="Chlorophyllase"/>
    <property type="match status" value="1"/>
</dbReference>
<name>A0A1N7LH83_9GAMM</name>
<organism evidence="5 6">
    <name type="scientific">Neptunomonas antarctica</name>
    <dbReference type="NCBI Taxonomy" id="619304"/>
    <lineage>
        <taxon>Bacteria</taxon>
        <taxon>Pseudomonadati</taxon>
        <taxon>Pseudomonadota</taxon>
        <taxon>Gammaproteobacteria</taxon>
        <taxon>Oceanospirillales</taxon>
        <taxon>Oceanospirillaceae</taxon>
        <taxon>Neptunomonas</taxon>
    </lineage>
</organism>
<dbReference type="InterPro" id="IPR017395">
    <property type="entry name" value="Chlorophyllase-like"/>
</dbReference>
<dbReference type="GO" id="GO:0016042">
    <property type="term" value="P:lipid catabolic process"/>
    <property type="evidence" value="ECO:0007669"/>
    <property type="project" value="UniProtKB-KW"/>
</dbReference>
<dbReference type="PANTHER" id="PTHR10272:SF0">
    <property type="entry name" value="PLATELET-ACTIVATING FACTOR ACETYLHYDROLASE"/>
    <property type="match status" value="1"/>
</dbReference>
<keyword evidence="6" id="KW-1185">Reference proteome</keyword>
<keyword evidence="3" id="KW-0443">Lipid metabolism</keyword>
<feature type="signal peptide" evidence="4">
    <location>
        <begin position="1"/>
        <end position="21"/>
    </location>
</feature>
<dbReference type="PIRSF" id="PIRSF031982">
    <property type="entry name" value="UCP031982_abhydr"/>
    <property type="match status" value="1"/>
</dbReference>
<dbReference type="PANTHER" id="PTHR10272">
    <property type="entry name" value="PLATELET-ACTIVATING FACTOR ACETYLHYDROLASE"/>
    <property type="match status" value="1"/>
</dbReference>
<dbReference type="AlphaFoldDB" id="A0A1N7LH83"/>
<keyword evidence="4" id="KW-0732">Signal</keyword>
<dbReference type="SUPFAM" id="SSF53474">
    <property type="entry name" value="alpha/beta-Hydrolases"/>
    <property type="match status" value="1"/>
</dbReference>
<evidence type="ECO:0000256" key="2">
    <source>
        <dbReference type="ARBA" id="ARBA00022963"/>
    </source>
</evidence>
<evidence type="ECO:0000313" key="5">
    <source>
        <dbReference type="EMBL" id="SIS73169.1"/>
    </source>
</evidence>
<sequence length="333" mass="36589">MFKLVCIFITLFLSSFFPVWANNDFSVGFKKIEVTSKETNTNFPMAVVYPTHTPSKLVRFGPFEMELSIGEAIAEGTFPLVIISHGSGGSNLGHRSIAFALVKQGFIVGMPLHPENNYKDNSAEGSVRNFKNRPLHIKSSIDALLSVPEFSASIEINKIAVVGHSIGGYTALATAGGVANTGHIIELCKSGLQLNEPFCGVVKDNQMMFVEIQNKRDERVKAIVLMAPVGMLFNSEDALAQVNIPTLLLRAEKDNELTEPYESELIARNFQNKKLLTYQTIKNAGHYSFITPFPDSMKSDLGIVAQDPEGFDRNAFHDTLGIKIGSYLLNALN</sequence>
<dbReference type="Proteomes" id="UP000185999">
    <property type="component" value="Unassembled WGS sequence"/>
</dbReference>
<accession>A0A1N7LH83</accession>
<dbReference type="InterPro" id="IPR029058">
    <property type="entry name" value="AB_hydrolase_fold"/>
</dbReference>
<proteinExistence type="predicted"/>
<evidence type="ECO:0000313" key="6">
    <source>
        <dbReference type="Proteomes" id="UP000185999"/>
    </source>
</evidence>
<dbReference type="ESTHER" id="9gamm-a0a1n7lh83">
    <property type="family name" value="UCP031982"/>
</dbReference>
<evidence type="ECO:0000256" key="3">
    <source>
        <dbReference type="ARBA" id="ARBA00023098"/>
    </source>
</evidence>